<organism evidence="4 5">
    <name type="scientific">Lactuca sativa</name>
    <name type="common">Garden lettuce</name>
    <dbReference type="NCBI Taxonomy" id="4236"/>
    <lineage>
        <taxon>Eukaryota</taxon>
        <taxon>Viridiplantae</taxon>
        <taxon>Streptophyta</taxon>
        <taxon>Embryophyta</taxon>
        <taxon>Tracheophyta</taxon>
        <taxon>Spermatophyta</taxon>
        <taxon>Magnoliopsida</taxon>
        <taxon>eudicotyledons</taxon>
        <taxon>Gunneridae</taxon>
        <taxon>Pentapetalae</taxon>
        <taxon>asterids</taxon>
        <taxon>campanulids</taxon>
        <taxon>Asterales</taxon>
        <taxon>Asteraceae</taxon>
        <taxon>Cichorioideae</taxon>
        <taxon>Cichorieae</taxon>
        <taxon>Lactucinae</taxon>
        <taxon>Lactuca</taxon>
    </lineage>
</organism>
<proteinExistence type="predicted"/>
<sequence>MADLDSDIEIPCFFICPISLNIMKDPVTLSTGITYDHDSIEKWLFSQKNDVCPITLMPIGVVFHSLHGIKSPSTPPFLSLLITDSSIVSGDLTMAGSSNDSTLPMHTLIHLITIRLSSSNYLLWVNQMVPLLNYQHLLAHVDGSSEAPPTHHTVDAKQVENPAFEEWQAADQRTVLLLQASLTEEAFSEIVGLSSARAIWTALESAYGNFSMERV</sequence>
<dbReference type="InterPro" id="IPR013083">
    <property type="entry name" value="Znf_RING/FYVE/PHD"/>
</dbReference>
<feature type="domain" description="U-box" evidence="3">
    <location>
        <begin position="9"/>
        <end position="55"/>
    </location>
</feature>
<dbReference type="PANTHER" id="PTHR47481:SF3">
    <property type="entry name" value="GAG-POLYPEPTIDE OF LTR COPIA-TYPE-RELATED"/>
    <property type="match status" value="1"/>
</dbReference>
<evidence type="ECO:0000256" key="1">
    <source>
        <dbReference type="ARBA" id="ARBA00004906"/>
    </source>
</evidence>
<dbReference type="SUPFAM" id="SSF57850">
    <property type="entry name" value="RING/U-box"/>
    <property type="match status" value="1"/>
</dbReference>
<evidence type="ECO:0000313" key="4">
    <source>
        <dbReference type="EMBL" id="KAJ0228206.1"/>
    </source>
</evidence>
<dbReference type="EMBL" id="NBSK02000001">
    <property type="protein sequence ID" value="KAJ0228206.1"/>
    <property type="molecule type" value="Genomic_DNA"/>
</dbReference>
<gene>
    <name evidence="4" type="ORF">LSAT_V11C100023320</name>
</gene>
<evidence type="ECO:0000256" key="2">
    <source>
        <dbReference type="ARBA" id="ARBA00022679"/>
    </source>
</evidence>
<dbReference type="Gene3D" id="3.30.40.10">
    <property type="entry name" value="Zinc/RING finger domain, C3HC4 (zinc finger)"/>
    <property type="match status" value="1"/>
</dbReference>
<dbReference type="CDD" id="cd16664">
    <property type="entry name" value="RING-Ubox_PUB"/>
    <property type="match status" value="1"/>
</dbReference>
<protein>
    <recommendedName>
        <fullName evidence="3">U-box domain-containing protein</fullName>
    </recommendedName>
</protein>
<comment type="caution">
    <text evidence="4">The sequence shown here is derived from an EMBL/GenBank/DDBJ whole genome shotgun (WGS) entry which is preliminary data.</text>
</comment>
<comment type="pathway">
    <text evidence="1">Protein modification; protein ubiquitination.</text>
</comment>
<keyword evidence="5" id="KW-1185">Reference proteome</keyword>
<dbReference type="Proteomes" id="UP000235145">
    <property type="component" value="Unassembled WGS sequence"/>
</dbReference>
<evidence type="ECO:0000313" key="5">
    <source>
        <dbReference type="Proteomes" id="UP000235145"/>
    </source>
</evidence>
<dbReference type="GO" id="GO:0004842">
    <property type="term" value="F:ubiquitin-protein transferase activity"/>
    <property type="evidence" value="ECO:0007669"/>
    <property type="project" value="InterPro"/>
</dbReference>
<dbReference type="GO" id="GO:0016567">
    <property type="term" value="P:protein ubiquitination"/>
    <property type="evidence" value="ECO:0007669"/>
    <property type="project" value="InterPro"/>
</dbReference>
<dbReference type="SMART" id="SM00504">
    <property type="entry name" value="Ubox"/>
    <property type="match status" value="1"/>
</dbReference>
<dbReference type="Pfam" id="PF14223">
    <property type="entry name" value="Retrotran_gag_2"/>
    <property type="match status" value="1"/>
</dbReference>
<accession>A0A9R1WT02</accession>
<dbReference type="InterPro" id="IPR045210">
    <property type="entry name" value="RING-Ubox_PUB"/>
</dbReference>
<dbReference type="PROSITE" id="PS51698">
    <property type="entry name" value="U_BOX"/>
    <property type="match status" value="1"/>
</dbReference>
<dbReference type="Pfam" id="PF04564">
    <property type="entry name" value="U-box"/>
    <property type="match status" value="1"/>
</dbReference>
<name>A0A9R1WT02_LACSA</name>
<keyword evidence="2" id="KW-0808">Transferase</keyword>
<evidence type="ECO:0000259" key="3">
    <source>
        <dbReference type="PROSITE" id="PS51698"/>
    </source>
</evidence>
<dbReference type="PANTHER" id="PTHR47481">
    <property type="match status" value="1"/>
</dbReference>
<reference evidence="4 5" key="1">
    <citation type="journal article" date="2017" name="Nat. Commun.">
        <title>Genome assembly with in vitro proximity ligation data and whole-genome triplication in lettuce.</title>
        <authorList>
            <person name="Reyes-Chin-Wo S."/>
            <person name="Wang Z."/>
            <person name="Yang X."/>
            <person name="Kozik A."/>
            <person name="Arikit S."/>
            <person name="Song C."/>
            <person name="Xia L."/>
            <person name="Froenicke L."/>
            <person name="Lavelle D.O."/>
            <person name="Truco M.J."/>
            <person name="Xia R."/>
            <person name="Zhu S."/>
            <person name="Xu C."/>
            <person name="Xu H."/>
            <person name="Xu X."/>
            <person name="Cox K."/>
            <person name="Korf I."/>
            <person name="Meyers B.C."/>
            <person name="Michelmore R.W."/>
        </authorList>
    </citation>
    <scope>NUCLEOTIDE SEQUENCE [LARGE SCALE GENOMIC DNA]</scope>
    <source>
        <strain evidence="5">cv. Salinas</strain>
        <tissue evidence="4">Seedlings</tissue>
    </source>
</reference>
<dbReference type="InterPro" id="IPR003613">
    <property type="entry name" value="Ubox_domain"/>
</dbReference>
<dbReference type="AlphaFoldDB" id="A0A9R1WT02"/>